<dbReference type="PROSITE" id="PS51746">
    <property type="entry name" value="PPM_2"/>
    <property type="match status" value="1"/>
</dbReference>
<reference evidence="2" key="1">
    <citation type="submission" date="2023-08" db="EMBL/GenBank/DDBJ databases">
        <authorList>
            <person name="Chen Y."/>
            <person name="Shah S."/>
            <person name="Dougan E. K."/>
            <person name="Thang M."/>
            <person name="Chan C."/>
        </authorList>
    </citation>
    <scope>NUCLEOTIDE SEQUENCE</scope>
</reference>
<evidence type="ECO:0000313" key="2">
    <source>
        <dbReference type="EMBL" id="CAJ1375579.1"/>
    </source>
</evidence>
<dbReference type="Proteomes" id="UP001178507">
    <property type="component" value="Unassembled WGS sequence"/>
</dbReference>
<gene>
    <name evidence="2" type="ORF">EVOR1521_LOCUS4832</name>
</gene>
<proteinExistence type="predicted"/>
<name>A0AA36HW72_9DINO</name>
<comment type="caution">
    <text evidence="2">The sequence shown here is derived from an EMBL/GenBank/DDBJ whole genome shotgun (WGS) entry which is preliminary data.</text>
</comment>
<keyword evidence="3" id="KW-1185">Reference proteome</keyword>
<sequence length="288" mass="30637">MCLRFDDVTGAWIMVVADGHGRYGHLVASEICKVLPNMLVKALDEAQAQQAIKKAFSEAEVRLEAAAQDQGFDLSKSGAAVAAALLTPEGVVHLASCGDAQAVVVDVRTGNIAASRLHKAHDSREQQRILAAGGSIKVERPRCRNTVASRVYGRSPFGLAMSRSFGDLCVKAFGVIAEPSLVTGRVSDEACLILGSDGLFEFLAPVEALTILRRRACSSDSLALALVKEAQARWERNEAGLYCDDVSCLLLCPRGSLEKVVAKLPIQPPSLLVNPFGAESYDGPVGAY</sequence>
<evidence type="ECO:0000259" key="1">
    <source>
        <dbReference type="PROSITE" id="PS51746"/>
    </source>
</evidence>
<dbReference type="Gene3D" id="3.60.40.10">
    <property type="entry name" value="PPM-type phosphatase domain"/>
    <property type="match status" value="1"/>
</dbReference>
<accession>A0AA36HW72</accession>
<dbReference type="SUPFAM" id="SSF81606">
    <property type="entry name" value="PP2C-like"/>
    <property type="match status" value="1"/>
</dbReference>
<dbReference type="Pfam" id="PF00481">
    <property type="entry name" value="PP2C"/>
    <property type="match status" value="1"/>
</dbReference>
<dbReference type="InterPro" id="IPR036457">
    <property type="entry name" value="PPM-type-like_dom_sf"/>
</dbReference>
<dbReference type="SMART" id="SM00332">
    <property type="entry name" value="PP2Cc"/>
    <property type="match status" value="1"/>
</dbReference>
<dbReference type="InterPro" id="IPR015655">
    <property type="entry name" value="PP2C"/>
</dbReference>
<organism evidence="2 3">
    <name type="scientific">Effrenium voratum</name>
    <dbReference type="NCBI Taxonomy" id="2562239"/>
    <lineage>
        <taxon>Eukaryota</taxon>
        <taxon>Sar</taxon>
        <taxon>Alveolata</taxon>
        <taxon>Dinophyceae</taxon>
        <taxon>Suessiales</taxon>
        <taxon>Symbiodiniaceae</taxon>
        <taxon>Effrenium</taxon>
    </lineage>
</organism>
<dbReference type="PANTHER" id="PTHR47992">
    <property type="entry name" value="PROTEIN PHOSPHATASE"/>
    <property type="match status" value="1"/>
</dbReference>
<dbReference type="GO" id="GO:0004722">
    <property type="term" value="F:protein serine/threonine phosphatase activity"/>
    <property type="evidence" value="ECO:0007669"/>
    <property type="project" value="InterPro"/>
</dbReference>
<dbReference type="CDD" id="cd00143">
    <property type="entry name" value="PP2Cc"/>
    <property type="match status" value="1"/>
</dbReference>
<protein>
    <recommendedName>
        <fullName evidence="1">PPM-type phosphatase domain-containing protein</fullName>
    </recommendedName>
</protein>
<dbReference type="AlphaFoldDB" id="A0AA36HW72"/>
<dbReference type="InterPro" id="IPR001932">
    <property type="entry name" value="PPM-type_phosphatase-like_dom"/>
</dbReference>
<feature type="domain" description="PPM-type phosphatase" evidence="1">
    <location>
        <begin position="1"/>
        <end position="253"/>
    </location>
</feature>
<dbReference type="EMBL" id="CAUJNA010000332">
    <property type="protein sequence ID" value="CAJ1375579.1"/>
    <property type="molecule type" value="Genomic_DNA"/>
</dbReference>
<evidence type="ECO:0000313" key="3">
    <source>
        <dbReference type="Proteomes" id="UP001178507"/>
    </source>
</evidence>